<organism evidence="6 7">
    <name type="scientific">Humibacillus xanthopallidus</name>
    <dbReference type="NCBI Taxonomy" id="412689"/>
    <lineage>
        <taxon>Bacteria</taxon>
        <taxon>Bacillati</taxon>
        <taxon>Actinomycetota</taxon>
        <taxon>Actinomycetes</taxon>
        <taxon>Micrococcales</taxon>
        <taxon>Intrasporangiaceae</taxon>
        <taxon>Humibacillus</taxon>
    </lineage>
</organism>
<evidence type="ECO:0000313" key="6">
    <source>
        <dbReference type="EMBL" id="TQM57335.1"/>
    </source>
</evidence>
<protein>
    <submittedName>
        <fullName evidence="6">BASS family bile acid:Na+ symporter</fullName>
    </submittedName>
</protein>
<keyword evidence="2 5" id="KW-0812">Transmembrane</keyword>
<evidence type="ECO:0000256" key="3">
    <source>
        <dbReference type="ARBA" id="ARBA00022989"/>
    </source>
</evidence>
<evidence type="ECO:0000256" key="5">
    <source>
        <dbReference type="SAM" id="Phobius"/>
    </source>
</evidence>
<dbReference type="Pfam" id="PF01758">
    <property type="entry name" value="SBF"/>
    <property type="match status" value="1"/>
</dbReference>
<feature type="transmembrane region" description="Helical" evidence="5">
    <location>
        <begin position="6"/>
        <end position="26"/>
    </location>
</feature>
<proteinExistence type="predicted"/>
<feature type="transmembrane region" description="Helical" evidence="5">
    <location>
        <begin position="134"/>
        <end position="153"/>
    </location>
</feature>
<dbReference type="AlphaFoldDB" id="A0A543HG71"/>
<dbReference type="PANTHER" id="PTHR10361:SF28">
    <property type="entry name" value="P3 PROTEIN-RELATED"/>
    <property type="match status" value="1"/>
</dbReference>
<feature type="transmembrane region" description="Helical" evidence="5">
    <location>
        <begin position="252"/>
        <end position="272"/>
    </location>
</feature>
<comment type="subcellular location">
    <subcellularLocation>
        <location evidence="1">Membrane</location>
        <topology evidence="1">Multi-pass membrane protein</topology>
    </subcellularLocation>
</comment>
<sequence length="291" mass="30453">MIVGALSIAFQLSVAATVFWAGLGATREDIGYVLRRPRLLFVSLVAMFVVMPVVALAIEVTFDLPHAARVALVVLALSPIPQLLPRTTLASGGHHAYAYGLAFAVSLLSIVIVPAMTALLGRIMSRPFGVDPGVIARTMVLTVLVPLALGYLVQRVAPRAAERLREPVGKAANLIMLLAVVALLVVAGPSLLKVASLATLGAMTLFVLIGLLVGHMLGGPVRDHAIVLAIACASRNPGLAIGIAAANFPTESFGATVILYAVLIGIVVKPYVSWQQRRLAAEAPSVTVRVE</sequence>
<evidence type="ECO:0000256" key="1">
    <source>
        <dbReference type="ARBA" id="ARBA00004141"/>
    </source>
</evidence>
<reference evidence="6 7" key="1">
    <citation type="submission" date="2019-06" db="EMBL/GenBank/DDBJ databases">
        <title>Genome sequencing of plant associated microbes to promote plant fitness in Sorghum bicolor and Oryza sativa.</title>
        <authorList>
            <person name="Coleman-Derr D."/>
        </authorList>
    </citation>
    <scope>NUCLEOTIDE SEQUENCE [LARGE SCALE GENOMIC DNA]</scope>
    <source>
        <strain evidence="6 7">KV-663</strain>
    </source>
</reference>
<feature type="transmembrane region" description="Helical" evidence="5">
    <location>
        <begin position="64"/>
        <end position="84"/>
    </location>
</feature>
<feature type="transmembrane region" description="Helical" evidence="5">
    <location>
        <begin position="225"/>
        <end position="246"/>
    </location>
</feature>
<keyword evidence="4 5" id="KW-0472">Membrane</keyword>
<dbReference type="RefSeq" id="WP_185749182.1">
    <property type="nucleotide sequence ID" value="NZ_VFPM01000004.1"/>
</dbReference>
<evidence type="ECO:0000313" key="7">
    <source>
        <dbReference type="Proteomes" id="UP000316747"/>
    </source>
</evidence>
<dbReference type="EMBL" id="VFPM01000004">
    <property type="protein sequence ID" value="TQM57335.1"/>
    <property type="molecule type" value="Genomic_DNA"/>
</dbReference>
<dbReference type="Proteomes" id="UP000316747">
    <property type="component" value="Unassembled WGS sequence"/>
</dbReference>
<dbReference type="InterPro" id="IPR004710">
    <property type="entry name" value="Bilac:Na_transpt"/>
</dbReference>
<dbReference type="PANTHER" id="PTHR10361">
    <property type="entry name" value="SODIUM-BILE ACID COTRANSPORTER"/>
    <property type="match status" value="1"/>
</dbReference>
<feature type="transmembrane region" description="Helical" evidence="5">
    <location>
        <begin position="96"/>
        <end position="122"/>
    </location>
</feature>
<keyword evidence="7" id="KW-1185">Reference proteome</keyword>
<dbReference type="InterPro" id="IPR038770">
    <property type="entry name" value="Na+/solute_symporter_sf"/>
</dbReference>
<evidence type="ECO:0000256" key="2">
    <source>
        <dbReference type="ARBA" id="ARBA00022692"/>
    </source>
</evidence>
<evidence type="ECO:0000256" key="4">
    <source>
        <dbReference type="ARBA" id="ARBA00023136"/>
    </source>
</evidence>
<feature type="transmembrane region" description="Helical" evidence="5">
    <location>
        <begin position="38"/>
        <end position="58"/>
    </location>
</feature>
<comment type="caution">
    <text evidence="6">The sequence shown here is derived from an EMBL/GenBank/DDBJ whole genome shotgun (WGS) entry which is preliminary data.</text>
</comment>
<dbReference type="GO" id="GO:0016020">
    <property type="term" value="C:membrane"/>
    <property type="evidence" value="ECO:0007669"/>
    <property type="project" value="UniProtKB-SubCell"/>
</dbReference>
<dbReference type="Gene3D" id="1.20.1530.20">
    <property type="match status" value="1"/>
</dbReference>
<feature type="transmembrane region" description="Helical" evidence="5">
    <location>
        <begin position="198"/>
        <end position="218"/>
    </location>
</feature>
<dbReference type="InterPro" id="IPR002657">
    <property type="entry name" value="BilAc:Na_symport/Acr3"/>
</dbReference>
<name>A0A543HG71_9MICO</name>
<gene>
    <name evidence="6" type="ORF">FBY41_4159</name>
</gene>
<keyword evidence="3 5" id="KW-1133">Transmembrane helix</keyword>
<feature type="transmembrane region" description="Helical" evidence="5">
    <location>
        <begin position="174"/>
        <end position="192"/>
    </location>
</feature>
<accession>A0A543HG71</accession>